<keyword evidence="1" id="KW-0732">Signal</keyword>
<dbReference type="PROSITE" id="PS51257">
    <property type="entry name" value="PROKAR_LIPOPROTEIN"/>
    <property type="match status" value="1"/>
</dbReference>
<dbReference type="RefSeq" id="WP_193781585.1">
    <property type="nucleotide sequence ID" value="NZ_JADDOJ010000075.1"/>
</dbReference>
<feature type="chain" id="PRO_5045715665" description="Lipoprotein" evidence="1">
    <location>
        <begin position="23"/>
        <end position="160"/>
    </location>
</feature>
<proteinExistence type="predicted"/>
<dbReference type="EMBL" id="JADDOJ010000075">
    <property type="protein sequence ID" value="MBE7942029.1"/>
    <property type="molecule type" value="Genomic_DNA"/>
</dbReference>
<comment type="caution">
    <text evidence="2">The sequence shown here is derived from an EMBL/GenBank/DDBJ whole genome shotgun (WGS) entry which is preliminary data.</text>
</comment>
<gene>
    <name evidence="2" type="ORF">IM725_15745</name>
</gene>
<organism evidence="2 3">
    <name type="scientific">Ramlibacter aquaticus</name>
    <dbReference type="NCBI Taxonomy" id="2780094"/>
    <lineage>
        <taxon>Bacteria</taxon>
        <taxon>Pseudomonadati</taxon>
        <taxon>Pseudomonadota</taxon>
        <taxon>Betaproteobacteria</taxon>
        <taxon>Burkholderiales</taxon>
        <taxon>Comamonadaceae</taxon>
        <taxon>Ramlibacter</taxon>
    </lineage>
</organism>
<evidence type="ECO:0000313" key="2">
    <source>
        <dbReference type="EMBL" id="MBE7942029.1"/>
    </source>
</evidence>
<sequence>MKHTKILYALVGMAVAMTTGCASIVNDSSQAIKVDTLDESGKTVSGAECQLSNDFGQFSVRSGNTAMVHRSSKDLDIVCKESGMKDGTARAVSRANAGMAGNIIFGGGIGAIIDHNKGTAYTYPTWVQLQFGKTLVFDRSMEKDGMPVPGAHPTGATAQK</sequence>
<keyword evidence="3" id="KW-1185">Reference proteome</keyword>
<evidence type="ECO:0008006" key="4">
    <source>
        <dbReference type="Google" id="ProtNLM"/>
    </source>
</evidence>
<accession>A0ABR9SIN0</accession>
<protein>
    <recommendedName>
        <fullName evidence="4">Lipoprotein</fullName>
    </recommendedName>
</protein>
<evidence type="ECO:0000313" key="3">
    <source>
        <dbReference type="Proteomes" id="UP000715965"/>
    </source>
</evidence>
<feature type="signal peptide" evidence="1">
    <location>
        <begin position="1"/>
        <end position="22"/>
    </location>
</feature>
<name>A0ABR9SIN0_9BURK</name>
<dbReference type="Proteomes" id="UP000715965">
    <property type="component" value="Unassembled WGS sequence"/>
</dbReference>
<evidence type="ECO:0000256" key="1">
    <source>
        <dbReference type="SAM" id="SignalP"/>
    </source>
</evidence>
<reference evidence="2 3" key="1">
    <citation type="submission" date="2020-10" db="EMBL/GenBank/DDBJ databases">
        <title>Draft genome of Ramlibacter aquaticus LMG 30558.</title>
        <authorList>
            <person name="Props R."/>
        </authorList>
    </citation>
    <scope>NUCLEOTIDE SEQUENCE [LARGE SCALE GENOMIC DNA]</scope>
    <source>
        <strain evidence="2 3">LMG 30558</strain>
    </source>
</reference>